<dbReference type="RefSeq" id="XP_002547596.1">
    <property type="nucleotide sequence ID" value="XM_002547550.1"/>
</dbReference>
<evidence type="ECO:0000313" key="9">
    <source>
        <dbReference type="Proteomes" id="UP000002037"/>
    </source>
</evidence>
<organism evidence="8 9">
    <name type="scientific">Candida tropicalis (strain ATCC MYA-3404 / T1)</name>
    <name type="common">Yeast</name>
    <dbReference type="NCBI Taxonomy" id="294747"/>
    <lineage>
        <taxon>Eukaryota</taxon>
        <taxon>Fungi</taxon>
        <taxon>Dikarya</taxon>
        <taxon>Ascomycota</taxon>
        <taxon>Saccharomycotina</taxon>
        <taxon>Pichiomycetes</taxon>
        <taxon>Debaryomycetaceae</taxon>
        <taxon>Candida/Lodderomyces clade</taxon>
        <taxon>Candida</taxon>
    </lineage>
</organism>
<comment type="similarity">
    <text evidence="2 7">Belongs to the peroxisomal membrane protein PXMP2/4 family.</text>
</comment>
<dbReference type="InterPro" id="IPR007248">
    <property type="entry name" value="Mpv17_PMP22"/>
</dbReference>
<comment type="subcellular location">
    <subcellularLocation>
        <location evidence="1">Membrane</location>
        <topology evidence="1">Multi-pass membrane protein</topology>
    </subcellularLocation>
</comment>
<dbReference type="VEuPathDB" id="FungiDB:CTRG_01903"/>
<evidence type="ECO:0000313" key="8">
    <source>
        <dbReference type="EMBL" id="EER35041.1"/>
    </source>
</evidence>
<dbReference type="eggNOG" id="KOG1944">
    <property type="taxonomic scope" value="Eukaryota"/>
</dbReference>
<dbReference type="KEGG" id="ctp:CTRG_01903"/>
<proteinExistence type="inferred from homology"/>
<dbReference type="PANTHER" id="PTHR11266">
    <property type="entry name" value="PEROXISOMAL MEMBRANE PROTEIN 2, PXMP2 MPV17"/>
    <property type="match status" value="1"/>
</dbReference>
<evidence type="ECO:0000256" key="2">
    <source>
        <dbReference type="ARBA" id="ARBA00006824"/>
    </source>
</evidence>
<feature type="transmembrane region" description="Helical" evidence="7">
    <location>
        <begin position="59"/>
        <end position="77"/>
    </location>
</feature>
<evidence type="ECO:0000256" key="5">
    <source>
        <dbReference type="ARBA" id="ARBA00023136"/>
    </source>
</evidence>
<evidence type="ECO:0000256" key="7">
    <source>
        <dbReference type="RuleBase" id="RU363053"/>
    </source>
</evidence>
<dbReference type="GO" id="GO:0005739">
    <property type="term" value="C:mitochondrion"/>
    <property type="evidence" value="ECO:0007669"/>
    <property type="project" value="TreeGrafter"/>
</dbReference>
<keyword evidence="5 7" id="KW-0472">Membrane</keyword>
<name>C5M7S1_CANTT</name>
<evidence type="ECO:0000256" key="4">
    <source>
        <dbReference type="ARBA" id="ARBA00022989"/>
    </source>
</evidence>
<keyword evidence="4 7" id="KW-1133">Transmembrane helix</keyword>
<dbReference type="HOGENOM" id="CLU_049109_8_1_1"/>
<dbReference type="EMBL" id="GG692396">
    <property type="protein sequence ID" value="EER35041.1"/>
    <property type="molecule type" value="Genomic_DNA"/>
</dbReference>
<dbReference type="Proteomes" id="UP000002037">
    <property type="component" value="Unassembled WGS sequence"/>
</dbReference>
<feature type="transmembrane region" description="Helical" evidence="7">
    <location>
        <begin position="167"/>
        <end position="187"/>
    </location>
</feature>
<dbReference type="Pfam" id="PF04117">
    <property type="entry name" value="Mpv17_PMP22"/>
    <property type="match status" value="1"/>
</dbReference>
<gene>
    <name evidence="8" type="ORF">CTRG_01903</name>
</gene>
<dbReference type="AlphaFoldDB" id="C5M7S1"/>
<evidence type="ECO:0000256" key="3">
    <source>
        <dbReference type="ARBA" id="ARBA00022692"/>
    </source>
</evidence>
<dbReference type="GO" id="GO:0016020">
    <property type="term" value="C:membrane"/>
    <property type="evidence" value="ECO:0007669"/>
    <property type="project" value="UniProtKB-SubCell"/>
</dbReference>
<feature type="transmembrane region" description="Helical" evidence="7">
    <location>
        <begin position="21"/>
        <end position="39"/>
    </location>
</feature>
<sequence>MRHLFTAYNSLLKKYPITTNCISTGILMGSGDILAQYLFPTNQSNKSSTFDYQRTFRAFIFGSCIFGPIGHTWYKFLGTKIQWKSNNRSYTKLKTTLFRVLIDQTIFVPFICYPIYYGSMTLLEGKQPIWQNLKLKFEEKWWDTVRTNWMVWPFVQFANFYLLPPHLRLLMINFVSIGWNTFLSYILHRTK</sequence>
<accession>C5M7S1</accession>
<feature type="transmembrane region" description="Helical" evidence="7">
    <location>
        <begin position="97"/>
        <end position="116"/>
    </location>
</feature>
<protein>
    <recommendedName>
        <fullName evidence="6">Protein SYM1</fullName>
    </recommendedName>
</protein>
<dbReference type="GeneID" id="8301804"/>
<keyword evidence="3 7" id="KW-0812">Transmembrane</keyword>
<evidence type="ECO:0000256" key="1">
    <source>
        <dbReference type="ARBA" id="ARBA00004141"/>
    </source>
</evidence>
<evidence type="ECO:0000256" key="6">
    <source>
        <dbReference type="ARBA" id="ARBA00039302"/>
    </source>
</evidence>
<dbReference type="PANTHER" id="PTHR11266:SF17">
    <property type="entry name" value="PROTEIN MPV17"/>
    <property type="match status" value="1"/>
</dbReference>
<dbReference type="OrthoDB" id="430207at2759"/>
<reference evidence="8 9" key="1">
    <citation type="journal article" date="2009" name="Nature">
        <title>Evolution of pathogenicity and sexual reproduction in eight Candida genomes.</title>
        <authorList>
            <person name="Butler G."/>
            <person name="Rasmussen M.D."/>
            <person name="Lin M.F."/>
            <person name="Santos M.A."/>
            <person name="Sakthikumar S."/>
            <person name="Munro C.A."/>
            <person name="Rheinbay E."/>
            <person name="Grabherr M."/>
            <person name="Forche A."/>
            <person name="Reedy J.L."/>
            <person name="Agrafioti I."/>
            <person name="Arnaud M.B."/>
            <person name="Bates S."/>
            <person name="Brown A.J."/>
            <person name="Brunke S."/>
            <person name="Costanzo M.C."/>
            <person name="Fitzpatrick D.A."/>
            <person name="de Groot P.W."/>
            <person name="Harris D."/>
            <person name="Hoyer L.L."/>
            <person name="Hube B."/>
            <person name="Klis F.M."/>
            <person name="Kodira C."/>
            <person name="Lennard N."/>
            <person name="Logue M.E."/>
            <person name="Martin R."/>
            <person name="Neiman A.M."/>
            <person name="Nikolaou E."/>
            <person name="Quail M.A."/>
            <person name="Quinn J."/>
            <person name="Santos M.C."/>
            <person name="Schmitzberger F.F."/>
            <person name="Sherlock G."/>
            <person name="Shah P."/>
            <person name="Silverstein K.A."/>
            <person name="Skrzypek M.S."/>
            <person name="Soll D."/>
            <person name="Staggs R."/>
            <person name="Stansfield I."/>
            <person name="Stumpf M.P."/>
            <person name="Sudbery P.E."/>
            <person name="Srikantha T."/>
            <person name="Zeng Q."/>
            <person name="Berman J."/>
            <person name="Berriman M."/>
            <person name="Heitman J."/>
            <person name="Gow N.A."/>
            <person name="Lorenz M.C."/>
            <person name="Birren B.W."/>
            <person name="Kellis M."/>
            <person name="Cuomo C.A."/>
        </authorList>
    </citation>
    <scope>NUCLEOTIDE SEQUENCE [LARGE SCALE GENOMIC DNA]</scope>
    <source>
        <strain evidence="9">ATCC MYA-3404 / T1</strain>
    </source>
</reference>
<keyword evidence="9" id="KW-1185">Reference proteome</keyword>